<dbReference type="Proteomes" id="UP000001401">
    <property type="component" value="Chromosome"/>
</dbReference>
<proteinExistence type="predicted"/>
<keyword evidence="2" id="KW-1185">Reference proteome</keyword>
<organism evidence="1 2">
    <name type="scientific">Evansella cellulosilytica (strain ATCC 21833 / DSM 2522 / FERM P-1141 / JCM 9156 / N-4)</name>
    <name type="common">Bacillus cellulosilyticus</name>
    <dbReference type="NCBI Taxonomy" id="649639"/>
    <lineage>
        <taxon>Bacteria</taxon>
        <taxon>Bacillati</taxon>
        <taxon>Bacillota</taxon>
        <taxon>Bacilli</taxon>
        <taxon>Bacillales</taxon>
        <taxon>Bacillaceae</taxon>
        <taxon>Evansella</taxon>
    </lineage>
</organism>
<evidence type="ECO:0000313" key="2">
    <source>
        <dbReference type="Proteomes" id="UP000001401"/>
    </source>
</evidence>
<dbReference type="RefSeq" id="WP_013487897.1">
    <property type="nucleotide sequence ID" value="NC_014829.1"/>
</dbReference>
<protein>
    <submittedName>
        <fullName evidence="1">Transcriptional regulator</fullName>
    </submittedName>
</protein>
<dbReference type="STRING" id="649639.Bcell_1293"/>
<dbReference type="AlphaFoldDB" id="E6TSQ0"/>
<dbReference type="HOGENOM" id="CLU_3265492_0_0_9"/>
<reference evidence="1" key="1">
    <citation type="submission" date="2010-12" db="EMBL/GenBank/DDBJ databases">
        <title>Complete sequence of Bacillus cellulosilyticus DSM 2522.</title>
        <authorList>
            <consortium name="US DOE Joint Genome Institute"/>
            <person name="Lucas S."/>
            <person name="Copeland A."/>
            <person name="Lapidus A."/>
            <person name="Cheng J.-F."/>
            <person name="Bruce D."/>
            <person name="Goodwin L."/>
            <person name="Pitluck S."/>
            <person name="Chertkov O."/>
            <person name="Detter J.C."/>
            <person name="Han C."/>
            <person name="Tapia R."/>
            <person name="Land M."/>
            <person name="Hauser L."/>
            <person name="Jeffries C."/>
            <person name="Kyrpides N."/>
            <person name="Ivanova N."/>
            <person name="Mikhailova N."/>
            <person name="Brumm P."/>
            <person name="Mead D."/>
            <person name="Woyke T."/>
        </authorList>
    </citation>
    <scope>NUCLEOTIDE SEQUENCE [LARGE SCALE GENOMIC DNA]</scope>
    <source>
        <strain evidence="1">DSM 2522</strain>
    </source>
</reference>
<dbReference type="EMBL" id="CP002394">
    <property type="protein sequence ID" value="ADU29558.1"/>
    <property type="molecule type" value="Genomic_DNA"/>
</dbReference>
<name>E6TSQ0_EVAC2</name>
<evidence type="ECO:0000313" key="1">
    <source>
        <dbReference type="EMBL" id="ADU29558.1"/>
    </source>
</evidence>
<dbReference type="KEGG" id="bco:Bcell_1293"/>
<sequence>MFDKESYKIKKGMPEIEKVKTIMFGKEETDEYEMEIWIPIE</sequence>
<accession>E6TSQ0</accession>
<gene>
    <name evidence="1" type="ordered locus">Bcell_1293</name>
</gene>